<feature type="region of interest" description="Disordered" evidence="1">
    <location>
        <begin position="41"/>
        <end position="83"/>
    </location>
</feature>
<dbReference type="EMBL" id="LUCH01012879">
    <property type="protein sequence ID" value="KAF5395460.1"/>
    <property type="molecule type" value="Genomic_DNA"/>
</dbReference>
<reference evidence="2" key="1">
    <citation type="submission" date="2019-05" db="EMBL/GenBank/DDBJ databases">
        <title>Annotation for the trematode Paragonimus heterotremus.</title>
        <authorList>
            <person name="Choi Y.-J."/>
        </authorList>
    </citation>
    <scope>NUCLEOTIDE SEQUENCE</scope>
    <source>
        <strain evidence="2">LC</strain>
    </source>
</reference>
<feature type="compositionally biased region" description="Polar residues" evidence="1">
    <location>
        <begin position="42"/>
        <end position="61"/>
    </location>
</feature>
<comment type="caution">
    <text evidence="2">The sequence shown here is derived from an EMBL/GenBank/DDBJ whole genome shotgun (WGS) entry which is preliminary data.</text>
</comment>
<organism evidence="2 3">
    <name type="scientific">Paragonimus heterotremus</name>
    <dbReference type="NCBI Taxonomy" id="100268"/>
    <lineage>
        <taxon>Eukaryota</taxon>
        <taxon>Metazoa</taxon>
        <taxon>Spiralia</taxon>
        <taxon>Lophotrochozoa</taxon>
        <taxon>Platyhelminthes</taxon>
        <taxon>Trematoda</taxon>
        <taxon>Digenea</taxon>
        <taxon>Plagiorchiida</taxon>
        <taxon>Troglotremata</taxon>
        <taxon>Troglotrematidae</taxon>
        <taxon>Paragonimus</taxon>
    </lineage>
</organism>
<feature type="compositionally biased region" description="Low complexity" evidence="1">
    <location>
        <begin position="71"/>
        <end position="83"/>
    </location>
</feature>
<dbReference type="Proteomes" id="UP000748531">
    <property type="component" value="Unassembled WGS sequence"/>
</dbReference>
<evidence type="ECO:0000313" key="2">
    <source>
        <dbReference type="EMBL" id="KAF5395460.1"/>
    </source>
</evidence>
<accession>A0A8J4SJ95</accession>
<sequence>MSQIYMNYWACIASGWRSTVTELEPCCVNCPTQVDILEHISESAQTPKNAESPSSLSSNKSIHGDERLLISDPGSSSGPKSSG</sequence>
<protein>
    <submittedName>
        <fullName evidence="2">Uncharacterized protein</fullName>
    </submittedName>
</protein>
<dbReference type="OrthoDB" id="205639at2759"/>
<evidence type="ECO:0000313" key="3">
    <source>
        <dbReference type="Proteomes" id="UP000748531"/>
    </source>
</evidence>
<name>A0A8J4SJ95_9TREM</name>
<dbReference type="AlphaFoldDB" id="A0A8J4SJ95"/>
<proteinExistence type="predicted"/>
<keyword evidence="3" id="KW-1185">Reference proteome</keyword>
<gene>
    <name evidence="2" type="ORF">PHET_12171</name>
</gene>
<evidence type="ECO:0000256" key="1">
    <source>
        <dbReference type="SAM" id="MobiDB-lite"/>
    </source>
</evidence>